<evidence type="ECO:0000313" key="3">
    <source>
        <dbReference type="Proteomes" id="UP001186944"/>
    </source>
</evidence>
<feature type="compositionally biased region" description="Basic and acidic residues" evidence="1">
    <location>
        <begin position="1"/>
        <end position="13"/>
    </location>
</feature>
<sequence>MKRRLDDERDNQYRKPARARSRRQCDFTLQSRSTGKETRNIQYLQKIHFKLKIRTPMQKKRPRLIDKSFLAVLEKKLKMLKVYDGRTTDDGRRTPHYDNSSLEPLAQIQDELSTLCSDNAALLWHFVNETIKCQR</sequence>
<organism evidence="2 3">
    <name type="scientific">Pinctada imbricata</name>
    <name type="common">Atlantic pearl-oyster</name>
    <name type="synonym">Pinctada martensii</name>
    <dbReference type="NCBI Taxonomy" id="66713"/>
    <lineage>
        <taxon>Eukaryota</taxon>
        <taxon>Metazoa</taxon>
        <taxon>Spiralia</taxon>
        <taxon>Lophotrochozoa</taxon>
        <taxon>Mollusca</taxon>
        <taxon>Bivalvia</taxon>
        <taxon>Autobranchia</taxon>
        <taxon>Pteriomorphia</taxon>
        <taxon>Pterioida</taxon>
        <taxon>Pterioidea</taxon>
        <taxon>Pteriidae</taxon>
        <taxon>Pinctada</taxon>
    </lineage>
</organism>
<proteinExistence type="predicted"/>
<name>A0AA89C913_PINIB</name>
<reference evidence="2" key="1">
    <citation type="submission" date="2019-08" db="EMBL/GenBank/DDBJ databases">
        <title>The improved chromosome-level genome for the pearl oyster Pinctada fucata martensii using PacBio sequencing and Hi-C.</title>
        <authorList>
            <person name="Zheng Z."/>
        </authorList>
    </citation>
    <scope>NUCLEOTIDE SEQUENCE</scope>
    <source>
        <strain evidence="2">ZZ-2019</strain>
        <tissue evidence="2">Adductor muscle</tissue>
    </source>
</reference>
<feature type="region of interest" description="Disordered" evidence="1">
    <location>
        <begin position="1"/>
        <end position="24"/>
    </location>
</feature>
<keyword evidence="3" id="KW-1185">Reference proteome</keyword>
<dbReference type="EMBL" id="VSWD01000006">
    <property type="protein sequence ID" value="KAK3100266.1"/>
    <property type="molecule type" value="Genomic_DNA"/>
</dbReference>
<evidence type="ECO:0000313" key="2">
    <source>
        <dbReference type="EMBL" id="KAK3100266.1"/>
    </source>
</evidence>
<comment type="caution">
    <text evidence="2">The sequence shown here is derived from an EMBL/GenBank/DDBJ whole genome shotgun (WGS) entry which is preliminary data.</text>
</comment>
<gene>
    <name evidence="2" type="ORF">FSP39_017147</name>
</gene>
<dbReference type="AlphaFoldDB" id="A0AA89C913"/>
<evidence type="ECO:0000256" key="1">
    <source>
        <dbReference type="SAM" id="MobiDB-lite"/>
    </source>
</evidence>
<accession>A0AA89C913</accession>
<dbReference type="Proteomes" id="UP001186944">
    <property type="component" value="Unassembled WGS sequence"/>
</dbReference>
<protein>
    <submittedName>
        <fullName evidence="2">Uncharacterized protein</fullName>
    </submittedName>
</protein>